<protein>
    <submittedName>
        <fullName evidence="1">Uncharacterized protein</fullName>
    </submittedName>
</protein>
<sequence>MVKLFSVTKAYFDGSFVKHIILQTRLPEARTKKKGTEWPGWCNECWSLPHLLIYSALSAAGRFLHLSASLKNIYNDYSSKILSNDSANTLIPIKGLKRAAQIKGILFNLSYHSQADTGSLNTRHWRSRMTLLFVLPEELQDLLDLVHCEMGKIDLSLNQSEIIFYLSGLHLWVVRGPCVSTGHSAPN</sequence>
<evidence type="ECO:0000313" key="1">
    <source>
        <dbReference type="EMBL" id="GBN77611.1"/>
    </source>
</evidence>
<dbReference type="EMBL" id="BGPR01017896">
    <property type="protein sequence ID" value="GBN77611.1"/>
    <property type="molecule type" value="Genomic_DNA"/>
</dbReference>
<organism evidence="1 2">
    <name type="scientific">Araneus ventricosus</name>
    <name type="common">Orbweaver spider</name>
    <name type="synonym">Epeira ventricosa</name>
    <dbReference type="NCBI Taxonomy" id="182803"/>
    <lineage>
        <taxon>Eukaryota</taxon>
        <taxon>Metazoa</taxon>
        <taxon>Ecdysozoa</taxon>
        <taxon>Arthropoda</taxon>
        <taxon>Chelicerata</taxon>
        <taxon>Arachnida</taxon>
        <taxon>Araneae</taxon>
        <taxon>Araneomorphae</taxon>
        <taxon>Entelegynae</taxon>
        <taxon>Araneoidea</taxon>
        <taxon>Araneidae</taxon>
        <taxon>Araneus</taxon>
    </lineage>
</organism>
<gene>
    <name evidence="1" type="ORF">AVEN_217876_1</name>
</gene>
<reference evidence="1 2" key="1">
    <citation type="journal article" date="2019" name="Sci. Rep.">
        <title>Orb-weaving spider Araneus ventricosus genome elucidates the spidroin gene catalogue.</title>
        <authorList>
            <person name="Kono N."/>
            <person name="Nakamura H."/>
            <person name="Ohtoshi R."/>
            <person name="Moran D.A.P."/>
            <person name="Shinohara A."/>
            <person name="Yoshida Y."/>
            <person name="Fujiwara M."/>
            <person name="Mori M."/>
            <person name="Tomita M."/>
            <person name="Arakawa K."/>
        </authorList>
    </citation>
    <scope>NUCLEOTIDE SEQUENCE [LARGE SCALE GENOMIC DNA]</scope>
</reference>
<dbReference type="OrthoDB" id="6435098at2759"/>
<proteinExistence type="predicted"/>
<accession>A0A4Y2RPN4</accession>
<name>A0A4Y2RPN4_ARAVE</name>
<dbReference type="AlphaFoldDB" id="A0A4Y2RPN4"/>
<dbReference type="Proteomes" id="UP000499080">
    <property type="component" value="Unassembled WGS sequence"/>
</dbReference>
<comment type="caution">
    <text evidence="1">The sequence shown here is derived from an EMBL/GenBank/DDBJ whole genome shotgun (WGS) entry which is preliminary data.</text>
</comment>
<keyword evidence="2" id="KW-1185">Reference proteome</keyword>
<evidence type="ECO:0000313" key="2">
    <source>
        <dbReference type="Proteomes" id="UP000499080"/>
    </source>
</evidence>